<proteinExistence type="predicted"/>
<protein>
    <recommendedName>
        <fullName evidence="3">Xylose isomerase-like TIM barrel domain-containing protein</fullName>
    </recommendedName>
</protein>
<sequence>MLCLFRLGYHAEQEHNTTRDTPLQGSITEVKIKYAVNVVSLMYLGWQWLWKRGVGLPGMLFAPALRLIEMAREVGFDGVQMLPIRGSTGLEPNVLLFEDAWNAVWNPFQALRHGTGAAGLPSTIADWVVSPNPDICDKVVKTLEAQMIPRVYHKPGLVPKGSLVEVNPDTRCSATDYLYYARADGLRYIIDTYHLRRQPREPGWKSELLDKVGDWRPTVDALAPYVRVIHVNHTGDKNPYDLTLTFECAYYALKRAQEAGIEEMILVAEYDPLKASLPKIRTHAEARVKATEELARLKQIVSDAGV</sequence>
<organism evidence="1 2">
    <name type="scientific">Candidatus Berkelbacteria bacterium RIFOXYA2_FULL_43_10</name>
    <dbReference type="NCBI Taxonomy" id="1797472"/>
    <lineage>
        <taxon>Bacteria</taxon>
        <taxon>Candidatus Berkelbacteria</taxon>
    </lineage>
</organism>
<comment type="caution">
    <text evidence="1">The sequence shown here is derived from an EMBL/GenBank/DDBJ whole genome shotgun (WGS) entry which is preliminary data.</text>
</comment>
<accession>A0A1F5E3Y7</accession>
<gene>
    <name evidence="1" type="ORF">A2215_00490</name>
</gene>
<dbReference type="EMBL" id="MEZY01000055">
    <property type="protein sequence ID" value="OGD62073.1"/>
    <property type="molecule type" value="Genomic_DNA"/>
</dbReference>
<reference evidence="1 2" key="1">
    <citation type="journal article" date="2016" name="Nat. Commun.">
        <title>Thousands of microbial genomes shed light on interconnected biogeochemical processes in an aquifer system.</title>
        <authorList>
            <person name="Anantharaman K."/>
            <person name="Brown C.T."/>
            <person name="Hug L.A."/>
            <person name="Sharon I."/>
            <person name="Castelle C.J."/>
            <person name="Probst A.J."/>
            <person name="Thomas B.C."/>
            <person name="Singh A."/>
            <person name="Wilkins M.J."/>
            <person name="Karaoz U."/>
            <person name="Brodie E.L."/>
            <person name="Williams K.H."/>
            <person name="Hubbard S.S."/>
            <person name="Banfield J.F."/>
        </authorList>
    </citation>
    <scope>NUCLEOTIDE SEQUENCE [LARGE SCALE GENOMIC DNA]</scope>
</reference>
<name>A0A1F5E3Y7_9BACT</name>
<evidence type="ECO:0000313" key="2">
    <source>
        <dbReference type="Proteomes" id="UP000178583"/>
    </source>
</evidence>
<evidence type="ECO:0008006" key="3">
    <source>
        <dbReference type="Google" id="ProtNLM"/>
    </source>
</evidence>
<evidence type="ECO:0000313" key="1">
    <source>
        <dbReference type="EMBL" id="OGD62073.1"/>
    </source>
</evidence>
<dbReference type="AlphaFoldDB" id="A0A1F5E3Y7"/>
<dbReference type="STRING" id="1797472.A2215_00490"/>
<dbReference type="Proteomes" id="UP000178583">
    <property type="component" value="Unassembled WGS sequence"/>
</dbReference>